<dbReference type="Proteomes" id="UP000001441">
    <property type="component" value="Chromosome"/>
</dbReference>
<evidence type="ECO:0000313" key="2">
    <source>
        <dbReference type="EMBL" id="ADC63219.1"/>
    </source>
</evidence>
<evidence type="ECO:0000256" key="1">
    <source>
        <dbReference type="SAM" id="MobiDB-lite"/>
    </source>
</evidence>
<dbReference type="EMBL" id="CP001896">
    <property type="protein sequence ID" value="ADC63219.1"/>
    <property type="molecule type" value="Genomic_DNA"/>
</dbReference>
<dbReference type="HOGENOM" id="CLU_1561447_0_0_6"/>
<dbReference type="AlphaFoldDB" id="D3RMT1"/>
<gene>
    <name evidence="2" type="ordered locus">Alvin_2302</name>
</gene>
<feature type="compositionally biased region" description="Acidic residues" evidence="1">
    <location>
        <begin position="153"/>
        <end position="170"/>
    </location>
</feature>
<accession>D3RMT1</accession>
<dbReference type="STRING" id="572477.Alvin_2302"/>
<name>D3RMT1_ALLVD</name>
<sequence>MRLADTIEQWQIEQDWQGELERDEAQQTATLEAGYRIKEQSFKLYLETDEENDWLAVYLYAPFNALEHKQIECALLCNSIDARRSAGSIHVLPDGRIRYRQTIDVEGMTVSGVMISNLIQDAGDCFFAWLEEIAAVALTEATAEEVLAQLDQEATEDESEQTEAVPEEAPEDARLH</sequence>
<feature type="region of interest" description="Disordered" evidence="1">
    <location>
        <begin position="151"/>
        <end position="176"/>
    </location>
</feature>
<evidence type="ECO:0008006" key="4">
    <source>
        <dbReference type="Google" id="ProtNLM"/>
    </source>
</evidence>
<dbReference type="eggNOG" id="ENOG503458N">
    <property type="taxonomic scope" value="Bacteria"/>
</dbReference>
<keyword evidence="3" id="KW-1185">Reference proteome</keyword>
<reference evidence="2 3" key="1">
    <citation type="journal article" date="2011" name="Stand. Genomic Sci.">
        <title>Complete genome sequence of Allochromatium vinosum DSM 180(T).</title>
        <authorList>
            <person name="Weissgerber T."/>
            <person name="Zigann R."/>
            <person name="Bruce D."/>
            <person name="Chang Y.J."/>
            <person name="Detter J.C."/>
            <person name="Han C."/>
            <person name="Hauser L."/>
            <person name="Jeffries C.D."/>
            <person name="Land M."/>
            <person name="Munk A.C."/>
            <person name="Tapia R."/>
            <person name="Dahl C."/>
        </authorList>
    </citation>
    <scope>NUCLEOTIDE SEQUENCE [LARGE SCALE GENOMIC DNA]</scope>
    <source>
        <strain evidence="3">ATCC 17899 / DSM 180 / NBRC 103801 / NCIMB 10441 / D</strain>
    </source>
</reference>
<organism evidence="2 3">
    <name type="scientific">Allochromatium vinosum (strain ATCC 17899 / DSM 180 / NBRC 103801 / NCIMB 10441 / D)</name>
    <name type="common">Chromatium vinosum</name>
    <dbReference type="NCBI Taxonomy" id="572477"/>
    <lineage>
        <taxon>Bacteria</taxon>
        <taxon>Pseudomonadati</taxon>
        <taxon>Pseudomonadota</taxon>
        <taxon>Gammaproteobacteria</taxon>
        <taxon>Chromatiales</taxon>
        <taxon>Chromatiaceae</taxon>
        <taxon>Allochromatium</taxon>
    </lineage>
</organism>
<dbReference type="KEGG" id="alv:Alvin_2302"/>
<protein>
    <recommendedName>
        <fullName evidence="4">Sensory transduction regulator</fullName>
    </recommendedName>
</protein>
<dbReference type="RefSeq" id="WP_012971491.1">
    <property type="nucleotide sequence ID" value="NC_013851.1"/>
</dbReference>
<evidence type="ECO:0000313" key="3">
    <source>
        <dbReference type="Proteomes" id="UP000001441"/>
    </source>
</evidence>
<proteinExistence type="predicted"/>